<evidence type="ECO:0000313" key="1">
    <source>
        <dbReference type="EMBL" id="PAE00724.1"/>
    </source>
</evidence>
<evidence type="ECO:0000313" key="2">
    <source>
        <dbReference type="Proteomes" id="UP000216852"/>
    </source>
</evidence>
<sequence>MNPYNSMIRVGRLLRHKKITPENNAAELQQYFAALESHMAGRSTEEFFKLFPPIKNYVEDGTWDYSSSLKFKKELGPFFTKESFIELLMTRCYENPFISKLGLAFMMSASALYRQQTGQSIIKTYLSGSSVPKRVEKAVPKKRHLYLVK</sequence>
<proteinExistence type="predicted"/>
<name>A0ABX4H0S6_9BACI</name>
<reference evidence="1 2" key="1">
    <citation type="submission" date="2017-07" db="EMBL/GenBank/DDBJ databases">
        <title>Isolation and whole genome analysis of endospore-forming bacteria from heroin.</title>
        <authorList>
            <person name="Kalinowski J."/>
            <person name="Ahrens B."/>
            <person name="Al-Dilaimi A."/>
            <person name="Winkler A."/>
            <person name="Wibberg D."/>
            <person name="Schleenbecker U."/>
            <person name="Ruckert C."/>
            <person name="Wolfel R."/>
            <person name="Grass G."/>
        </authorList>
    </citation>
    <scope>NUCLEOTIDE SEQUENCE [LARGE SCALE GENOMIC DNA]</scope>
    <source>
        <strain evidence="1 2">7517-1</strain>
    </source>
</reference>
<dbReference type="RefSeq" id="WP_095220224.1">
    <property type="nucleotide sequence ID" value="NZ_NPBJ01000011.1"/>
</dbReference>
<dbReference type="EMBL" id="NPBJ01000011">
    <property type="protein sequence ID" value="PAE00724.1"/>
    <property type="molecule type" value="Genomic_DNA"/>
</dbReference>
<gene>
    <name evidence="1" type="ORF">CHH48_05695</name>
</gene>
<comment type="caution">
    <text evidence="1">The sequence shown here is derived from an EMBL/GenBank/DDBJ whole genome shotgun (WGS) entry which is preliminary data.</text>
</comment>
<dbReference type="Proteomes" id="UP000216852">
    <property type="component" value="Unassembled WGS sequence"/>
</dbReference>
<organism evidence="1 2">
    <name type="scientific">Terribacillus saccharophilus</name>
    <dbReference type="NCBI Taxonomy" id="361277"/>
    <lineage>
        <taxon>Bacteria</taxon>
        <taxon>Bacillati</taxon>
        <taxon>Bacillota</taxon>
        <taxon>Bacilli</taxon>
        <taxon>Bacillales</taxon>
        <taxon>Bacillaceae</taxon>
        <taxon>Terribacillus</taxon>
    </lineage>
</organism>
<accession>A0ABX4H0S6</accession>
<keyword evidence="2" id="KW-1185">Reference proteome</keyword>
<protein>
    <submittedName>
        <fullName evidence="1">Uncharacterized protein</fullName>
    </submittedName>
</protein>